<feature type="domain" description="DUF4785" evidence="3">
    <location>
        <begin position="332"/>
        <end position="419"/>
    </location>
</feature>
<accession>A0A6L7I3X4</accession>
<comment type="caution">
    <text evidence="4">The sequence shown here is derived from an EMBL/GenBank/DDBJ whole genome shotgun (WGS) entry which is preliminary data.</text>
</comment>
<evidence type="ECO:0000313" key="5">
    <source>
        <dbReference type="Proteomes" id="UP000474778"/>
    </source>
</evidence>
<dbReference type="AlphaFoldDB" id="A0A6L7I3X4"/>
<protein>
    <submittedName>
        <fullName evidence="4">DUF4785 family protein</fullName>
    </submittedName>
</protein>
<dbReference type="Proteomes" id="UP000474778">
    <property type="component" value="Unassembled WGS sequence"/>
</dbReference>
<feature type="signal peptide" evidence="1">
    <location>
        <begin position="1"/>
        <end position="19"/>
    </location>
</feature>
<dbReference type="Gene3D" id="2.60.40.3870">
    <property type="entry name" value="Uncharacterised protein PF16024, DUF4785"/>
    <property type="match status" value="1"/>
</dbReference>
<reference evidence="4 5" key="1">
    <citation type="submission" date="2019-12" db="EMBL/GenBank/DDBJ databases">
        <title>Shewanella insulae sp. nov., isolated from a tidal flat.</title>
        <authorList>
            <person name="Yoon J.-H."/>
        </authorList>
    </citation>
    <scope>NUCLEOTIDE SEQUENCE [LARGE SCALE GENOMIC DNA]</scope>
    <source>
        <strain evidence="4 5">JBTF-M18</strain>
    </source>
</reference>
<evidence type="ECO:0000259" key="2">
    <source>
        <dbReference type="Pfam" id="PF16024"/>
    </source>
</evidence>
<feature type="domain" description="DUF4785" evidence="2">
    <location>
        <begin position="67"/>
        <end position="214"/>
    </location>
</feature>
<sequence>MKPSIKMASVFALSALLSACQNDETPAENAPEASAVTVTQVTLLAPTSGDLTIDTLAATELPPVNGSRGGVSFSAPITSAAQLVAPTQLEQSSSDQYWRTVSGAELNKGINLAVSQSDSVIRVAPRGDASSGALRHSPAISPDQLRLYKVNKQTVDKSASMIQSMSDPQAMATAGIVDDSSALKLSQQATPGIYQLQVVQPLSANDSYLINVKEKGSPYQLALSAPKRLSSKAPQLAFDLKLSNSDIALSPTATLKQSDGRYHRLAVIKQGDNWQAQLPDELAMPSSNLGLSEIQVDVETRVNGLPLIRTVKTAFKQYVPAAKLKDEASIYWQDNKPTQAVFDLQVASPGRYQVSAVLVGTDAQGKQANILRTETAQWLDADGQVTLSFDGEQLEASGLGAPYAIKALELKDQGQMARLSYLGEAATL</sequence>
<dbReference type="RefSeq" id="WP_160797720.1">
    <property type="nucleotide sequence ID" value="NZ_WRPA01000014.1"/>
</dbReference>
<dbReference type="Pfam" id="PF16024">
    <property type="entry name" value="DUF4785_1st"/>
    <property type="match status" value="1"/>
</dbReference>
<evidence type="ECO:0000256" key="1">
    <source>
        <dbReference type="SAM" id="SignalP"/>
    </source>
</evidence>
<dbReference type="Pfam" id="PF20943">
    <property type="entry name" value="DUF4785_3rd"/>
    <property type="match status" value="1"/>
</dbReference>
<name>A0A6L7I3X4_9GAMM</name>
<dbReference type="Gene3D" id="2.60.120.1370">
    <property type="match status" value="1"/>
</dbReference>
<dbReference type="InterPro" id="IPR048295">
    <property type="entry name" value="DUF4785_C"/>
</dbReference>
<evidence type="ECO:0000313" key="4">
    <source>
        <dbReference type="EMBL" id="MXR70031.1"/>
    </source>
</evidence>
<dbReference type="EMBL" id="WRPA01000014">
    <property type="protein sequence ID" value="MXR70031.1"/>
    <property type="molecule type" value="Genomic_DNA"/>
</dbReference>
<dbReference type="PROSITE" id="PS51257">
    <property type="entry name" value="PROKAR_LIPOPROTEIN"/>
    <property type="match status" value="1"/>
</dbReference>
<evidence type="ECO:0000259" key="3">
    <source>
        <dbReference type="Pfam" id="PF20943"/>
    </source>
</evidence>
<proteinExistence type="predicted"/>
<keyword evidence="1" id="KW-0732">Signal</keyword>
<keyword evidence="5" id="KW-1185">Reference proteome</keyword>
<dbReference type="InterPro" id="IPR031979">
    <property type="entry name" value="DUF4785_N"/>
</dbReference>
<feature type="chain" id="PRO_5026649798" evidence="1">
    <location>
        <begin position="20"/>
        <end position="428"/>
    </location>
</feature>
<gene>
    <name evidence="4" type="ORF">GNT65_15310</name>
</gene>
<organism evidence="4 5">
    <name type="scientific">Shewanella insulae</name>
    <dbReference type="NCBI Taxonomy" id="2681496"/>
    <lineage>
        <taxon>Bacteria</taxon>
        <taxon>Pseudomonadati</taxon>
        <taxon>Pseudomonadota</taxon>
        <taxon>Gammaproteobacteria</taxon>
        <taxon>Alteromonadales</taxon>
        <taxon>Shewanellaceae</taxon>
        <taxon>Shewanella</taxon>
    </lineage>
</organism>